<dbReference type="EMBL" id="FORQ01000002">
    <property type="protein sequence ID" value="SFI84027.1"/>
    <property type="molecule type" value="Genomic_DNA"/>
</dbReference>
<dbReference type="InterPro" id="IPR036514">
    <property type="entry name" value="SGNH_hydro_sf"/>
</dbReference>
<proteinExistence type="predicted"/>
<feature type="domain" description="Glycoside hydrolase family 5" evidence="3">
    <location>
        <begin position="49"/>
        <end position="290"/>
    </location>
</feature>
<dbReference type="Gene3D" id="3.40.50.1110">
    <property type="entry name" value="SGNH hydrolase"/>
    <property type="match status" value="1"/>
</dbReference>
<dbReference type="Proteomes" id="UP000242560">
    <property type="component" value="Unassembled WGS sequence"/>
</dbReference>
<evidence type="ECO:0000313" key="7">
    <source>
        <dbReference type="Proteomes" id="UP000242560"/>
    </source>
</evidence>
<dbReference type="SUPFAM" id="SSF52266">
    <property type="entry name" value="SGNH hydrolase"/>
    <property type="match status" value="1"/>
</dbReference>
<feature type="domain" description="Carbohydrate esterase 2 N-terminal" evidence="5">
    <location>
        <begin position="339"/>
        <end position="441"/>
    </location>
</feature>
<dbReference type="GO" id="GO:0052689">
    <property type="term" value="F:carboxylic ester hydrolase activity"/>
    <property type="evidence" value="ECO:0007669"/>
    <property type="project" value="InterPro"/>
</dbReference>
<dbReference type="InterPro" id="IPR001547">
    <property type="entry name" value="Glyco_hydro_5"/>
</dbReference>
<keyword evidence="1" id="KW-0378">Hydrolase</keyword>
<protein>
    <submittedName>
        <fullName evidence="6">Aryl-phospho-beta-D-glucosidase BglC, GH1 family</fullName>
    </submittedName>
</protein>
<gene>
    <name evidence="6" type="ORF">SAMN05421638_1123</name>
</gene>
<feature type="domain" description="SGNH hydrolase-type esterase" evidence="4">
    <location>
        <begin position="455"/>
        <end position="599"/>
    </location>
</feature>
<dbReference type="AlphaFoldDB" id="A0A1I3LH34"/>
<name>A0A1I3LH34_9FLAO</name>
<evidence type="ECO:0000256" key="2">
    <source>
        <dbReference type="ARBA" id="ARBA00023295"/>
    </source>
</evidence>
<dbReference type="GO" id="GO:0004553">
    <property type="term" value="F:hydrolase activity, hydrolyzing O-glycosyl compounds"/>
    <property type="evidence" value="ECO:0007669"/>
    <property type="project" value="InterPro"/>
</dbReference>
<keyword evidence="7" id="KW-1185">Reference proteome</keyword>
<dbReference type="Pfam" id="PF13472">
    <property type="entry name" value="Lipase_GDSL_2"/>
    <property type="match status" value="1"/>
</dbReference>
<dbReference type="CDD" id="cd01831">
    <property type="entry name" value="Endoglucanase_E_like"/>
    <property type="match status" value="1"/>
</dbReference>
<evidence type="ECO:0000256" key="1">
    <source>
        <dbReference type="ARBA" id="ARBA00022801"/>
    </source>
</evidence>
<evidence type="ECO:0000259" key="3">
    <source>
        <dbReference type="Pfam" id="PF00150"/>
    </source>
</evidence>
<dbReference type="SUPFAM" id="SSF51445">
    <property type="entry name" value="(Trans)glycosidases"/>
    <property type="match status" value="1"/>
</dbReference>
<dbReference type="Pfam" id="PF00150">
    <property type="entry name" value="Cellulase"/>
    <property type="match status" value="1"/>
</dbReference>
<dbReference type="PANTHER" id="PTHR37834:SF2">
    <property type="entry name" value="ESTERASE, SGNH HYDROLASE-TYPE"/>
    <property type="match status" value="1"/>
</dbReference>
<dbReference type="GO" id="GO:0000272">
    <property type="term" value="P:polysaccharide catabolic process"/>
    <property type="evidence" value="ECO:0007669"/>
    <property type="project" value="InterPro"/>
</dbReference>
<reference evidence="7" key="1">
    <citation type="submission" date="2016-10" db="EMBL/GenBank/DDBJ databases">
        <authorList>
            <person name="Varghese N."/>
            <person name="Submissions S."/>
        </authorList>
    </citation>
    <scope>NUCLEOTIDE SEQUENCE [LARGE SCALE GENOMIC DNA]</scope>
    <source>
        <strain evidence="7">DSM 22251</strain>
    </source>
</reference>
<dbReference type="Gene3D" id="3.20.20.80">
    <property type="entry name" value="Glycosidases"/>
    <property type="match status" value="1"/>
</dbReference>
<dbReference type="InterPro" id="IPR037461">
    <property type="entry name" value="CtCE2-like_dom"/>
</dbReference>
<dbReference type="PANTHER" id="PTHR37834">
    <property type="entry name" value="GDSL-LIKE LIPASE/ACYLHYDROLASE DOMAIN PROTEIN (AFU_ORTHOLOGUE AFUA_2G00620)"/>
    <property type="match status" value="1"/>
</dbReference>
<dbReference type="Gene3D" id="2.60.120.260">
    <property type="entry name" value="Galactose-binding domain-like"/>
    <property type="match status" value="1"/>
</dbReference>
<dbReference type="InterPro" id="IPR013830">
    <property type="entry name" value="SGNH_hydro"/>
</dbReference>
<organism evidence="6 7">
    <name type="scientific">Kaistella treverensis</name>
    <dbReference type="NCBI Taxonomy" id="631455"/>
    <lineage>
        <taxon>Bacteria</taxon>
        <taxon>Pseudomonadati</taxon>
        <taxon>Bacteroidota</taxon>
        <taxon>Flavobacteriia</taxon>
        <taxon>Flavobacteriales</taxon>
        <taxon>Weeksellaceae</taxon>
        <taxon>Chryseobacterium group</taxon>
        <taxon>Kaistella</taxon>
    </lineage>
</organism>
<dbReference type="Pfam" id="PF17996">
    <property type="entry name" value="CE2_N"/>
    <property type="match status" value="1"/>
</dbReference>
<dbReference type="InterPro" id="IPR040794">
    <property type="entry name" value="CE2_N"/>
</dbReference>
<accession>A0A1I3LH34</accession>
<keyword evidence="2" id="KW-0326">Glycosidase</keyword>
<evidence type="ECO:0000259" key="4">
    <source>
        <dbReference type="Pfam" id="PF13472"/>
    </source>
</evidence>
<evidence type="ECO:0000313" key="6">
    <source>
        <dbReference type="EMBL" id="SFI84027.1"/>
    </source>
</evidence>
<evidence type="ECO:0000259" key="5">
    <source>
        <dbReference type="Pfam" id="PF17996"/>
    </source>
</evidence>
<dbReference type="InterPro" id="IPR017853">
    <property type="entry name" value="GH"/>
</dbReference>
<sequence length="670" mass="77312">MCLLWLQKSMKNFSKIIFLLFITVFTLGLAKNPVQKIGKLQVVGTQLSDQGGNPVRLIGTSFGWSNWHPRFYNRETVRWLKNDWNVNVVRASMGIEPDGAYLKKPAENRKIIEKVVDGAIKEGIYVIIDWHAHQIHTKEAKKFFSEVSKKYGKYPNVIYEIFNEPEKQSWEEVKVYAEEIIAEIRKNDPDNLILVGCPEWDQRIDLVQQNPLKNVKNVMYTVHFYAGTHGQWLRDRTDSALYSGIPVFISESAGMEASGDGKIDDAEWQRWINWMNDRKLSWITWSVSDKKESCSMLLPTANSKGNWSISDLNESGVKTREILRKYDYRGNYFQNFVWKGRVDKQSENSGKLIGPGSSLEFQFQGNSVEVNLKNVPYQGYYNYISVELDGKYIGRFKVDNNEFKKFTFRVADQSKTIHLIKIFKATEAAMGEVFFDGTGVKTVAMQSKSRKKIEFIGDSITCGFGNDESDKKCGDGQWFDQHNAYYAYGPALSRMLDADFMLSSVSGYGMYRNWNSEKREENILPDVYDHLYLRTSEPAKFGNDFQPDVVSICLGTNDLSDGDGKKERLPFNKYKFVGNYIEFIQNIYRKYPNTRVVLLNSPMVHGERNKILLDCLSEVKDFFKNDTKHAPIEILKFQEMQSEGCGHPSIKQDQEMADQLYPSFKTFLNR</sequence>
<dbReference type="InterPro" id="IPR052762">
    <property type="entry name" value="PCW_deacetylase/CE"/>
</dbReference>